<dbReference type="OrthoDB" id="10325349at2759"/>
<feature type="region of interest" description="Disordered" evidence="2">
    <location>
        <begin position="1"/>
        <end position="40"/>
    </location>
</feature>
<comment type="caution">
    <text evidence="4">The sequence shown here is derived from an EMBL/GenBank/DDBJ whole genome shotgun (WGS) entry which is preliminary data.</text>
</comment>
<name>A0A5C7IK49_9ROSI</name>
<evidence type="ECO:0000256" key="2">
    <source>
        <dbReference type="SAM" id="MobiDB-lite"/>
    </source>
</evidence>
<comment type="similarity">
    <text evidence="1">Belongs to the LOB domain-containing protein family.</text>
</comment>
<dbReference type="InterPro" id="IPR004883">
    <property type="entry name" value="LOB"/>
</dbReference>
<feature type="domain" description="LOB" evidence="3">
    <location>
        <begin position="64"/>
        <end position="165"/>
    </location>
</feature>
<dbReference type="Pfam" id="PF03195">
    <property type="entry name" value="LOB"/>
    <property type="match status" value="1"/>
</dbReference>
<feature type="compositionally biased region" description="Basic and acidic residues" evidence="2">
    <location>
        <begin position="1"/>
        <end position="13"/>
    </location>
</feature>
<gene>
    <name evidence="4" type="ORF">EZV62_004588</name>
</gene>
<evidence type="ECO:0000313" key="4">
    <source>
        <dbReference type="EMBL" id="TXG69653.1"/>
    </source>
</evidence>
<protein>
    <recommendedName>
        <fullName evidence="3">LOB domain-containing protein</fullName>
    </recommendedName>
</protein>
<feature type="region of interest" description="Disordered" evidence="2">
    <location>
        <begin position="200"/>
        <end position="264"/>
    </location>
</feature>
<organism evidence="4 5">
    <name type="scientific">Acer yangbiense</name>
    <dbReference type="NCBI Taxonomy" id="1000413"/>
    <lineage>
        <taxon>Eukaryota</taxon>
        <taxon>Viridiplantae</taxon>
        <taxon>Streptophyta</taxon>
        <taxon>Embryophyta</taxon>
        <taxon>Tracheophyta</taxon>
        <taxon>Spermatophyta</taxon>
        <taxon>Magnoliopsida</taxon>
        <taxon>eudicotyledons</taxon>
        <taxon>Gunneridae</taxon>
        <taxon>Pentapetalae</taxon>
        <taxon>rosids</taxon>
        <taxon>malvids</taxon>
        <taxon>Sapindales</taxon>
        <taxon>Sapindaceae</taxon>
        <taxon>Hippocastanoideae</taxon>
        <taxon>Acereae</taxon>
        <taxon>Acer</taxon>
    </lineage>
</organism>
<reference evidence="5" key="1">
    <citation type="journal article" date="2019" name="Gigascience">
        <title>De novo genome assembly of the endangered Acer yangbiense, a plant species with extremely small populations endemic to Yunnan Province, China.</title>
        <authorList>
            <person name="Yang J."/>
            <person name="Wariss H.M."/>
            <person name="Tao L."/>
            <person name="Zhang R."/>
            <person name="Yun Q."/>
            <person name="Hollingsworth P."/>
            <person name="Dao Z."/>
            <person name="Luo G."/>
            <person name="Guo H."/>
            <person name="Ma Y."/>
            <person name="Sun W."/>
        </authorList>
    </citation>
    <scope>NUCLEOTIDE SEQUENCE [LARGE SCALE GENOMIC DNA]</scope>
    <source>
        <strain evidence="5">cv. Malutang</strain>
    </source>
</reference>
<accession>A0A5C7IK49</accession>
<feature type="compositionally biased region" description="Polar residues" evidence="2">
    <location>
        <begin position="232"/>
        <end position="256"/>
    </location>
</feature>
<proteinExistence type="inferred from homology"/>
<dbReference type="AlphaFoldDB" id="A0A5C7IK49"/>
<evidence type="ECO:0000259" key="3">
    <source>
        <dbReference type="PROSITE" id="PS50891"/>
    </source>
</evidence>
<evidence type="ECO:0000313" key="5">
    <source>
        <dbReference type="Proteomes" id="UP000323000"/>
    </source>
</evidence>
<dbReference type="PROSITE" id="PS50891">
    <property type="entry name" value="LOB"/>
    <property type="match status" value="1"/>
</dbReference>
<feature type="compositionally biased region" description="Pro residues" evidence="2">
    <location>
        <begin position="206"/>
        <end position="219"/>
    </location>
</feature>
<dbReference type="EMBL" id="VAHF01000002">
    <property type="protein sequence ID" value="TXG69653.1"/>
    <property type="molecule type" value="Genomic_DNA"/>
</dbReference>
<keyword evidence="5" id="KW-1185">Reference proteome</keyword>
<dbReference type="PANTHER" id="PTHR31301">
    <property type="entry name" value="LOB DOMAIN-CONTAINING PROTEIN 4-RELATED"/>
    <property type="match status" value="1"/>
</dbReference>
<evidence type="ECO:0000256" key="1">
    <source>
        <dbReference type="ARBA" id="ARBA00005474"/>
    </source>
</evidence>
<dbReference type="Proteomes" id="UP000323000">
    <property type="component" value="Chromosome 2"/>
</dbReference>
<sequence>MSRDRERFEVDHQIRKKIKRERESSSSTSTRDMSDSRMGTRMGVGTQMQGEMPIPVHVVLNSTTPCAACKLLRRRCDEDCPFAPYFPPHEPQKFAVVHKIFGASSVTKMLQEVPEHKRGDTANSLVFEANLRIADPVLGSMGAILTLQQQVQALQEEVFTTRNRIHNLQYREAMATRNNANILPTNSGVQLPVATPSFSQLLQQQPHPPPPPPPPPLQPPIDVSSKSSSSSNNLRTLYTPPTSSNPRGYSPISNDLNADLPFFD</sequence>
<dbReference type="PANTHER" id="PTHR31301:SF87">
    <property type="entry name" value="LOB DOMAIN-CONTAINING PROTEIN 15"/>
    <property type="match status" value="1"/>
</dbReference>